<dbReference type="InterPro" id="IPR003801">
    <property type="entry name" value="GTP_cyclohydrolase_FolE2/MptA"/>
</dbReference>
<organism evidence="3 4">
    <name type="scientific">Candidatus Limenecus avicola</name>
    <dbReference type="NCBI Taxonomy" id="2840847"/>
    <lineage>
        <taxon>Bacteria</taxon>
        <taxon>Bacillati</taxon>
        <taxon>Bacillota</taxon>
        <taxon>Clostridia</taxon>
        <taxon>Eubacteriales</taxon>
        <taxon>Clostridiaceae</taxon>
        <taxon>Clostridiaceae incertae sedis</taxon>
        <taxon>Candidatus Limenecus</taxon>
    </lineage>
</organism>
<dbReference type="Gene3D" id="3.10.270.10">
    <property type="entry name" value="Urate Oxidase"/>
    <property type="match status" value="1"/>
</dbReference>
<dbReference type="PANTHER" id="PTHR36445">
    <property type="entry name" value="GTP CYCLOHYDROLASE MPTA"/>
    <property type="match status" value="1"/>
</dbReference>
<accession>A0A9D1N155</accession>
<dbReference type="GO" id="GO:0003934">
    <property type="term" value="F:GTP cyclohydrolase I activity"/>
    <property type="evidence" value="ECO:0007669"/>
    <property type="project" value="UniProtKB-UniRule"/>
</dbReference>
<sequence>MKSHIKDVPLRDVQNLIDNRGIDIQKVGIKNVDVPLIIQRKGQENQVVYATAQICASLDSNFKGTHMSRFMEILNEWREKELLGVDIKGCLEAIQQKLGAHSAQVKFSFKYFIEKEAPVSKQKSLMAYDCVFEGKLDNDEYKFFLGTKVPVTTLCPCSKEISDYSAHNQRALIKILISYDESEHIWLEDLISEIEEKASCEVYPLLKREDEKYVTEHAYDNPKFVEDVLRDVVLMFREDKRINYFEAEVESLESIHNHSAWAYQLESKK</sequence>
<dbReference type="NCBIfam" id="NF010200">
    <property type="entry name" value="PRK13674.1-1"/>
    <property type="match status" value="1"/>
</dbReference>
<reference evidence="3" key="2">
    <citation type="journal article" date="2021" name="PeerJ">
        <title>Extensive microbial diversity within the chicken gut microbiome revealed by metagenomics and culture.</title>
        <authorList>
            <person name="Gilroy R."/>
            <person name="Ravi A."/>
            <person name="Getino M."/>
            <person name="Pursley I."/>
            <person name="Horton D.L."/>
            <person name="Alikhan N.F."/>
            <person name="Baker D."/>
            <person name="Gharbi K."/>
            <person name="Hall N."/>
            <person name="Watson M."/>
            <person name="Adriaenssens E.M."/>
            <person name="Foster-Nyarko E."/>
            <person name="Jarju S."/>
            <person name="Secka A."/>
            <person name="Antonio M."/>
            <person name="Oren A."/>
            <person name="Chaudhuri R.R."/>
            <person name="La Ragione R."/>
            <person name="Hildebrand F."/>
            <person name="Pallen M.J."/>
        </authorList>
    </citation>
    <scope>NUCLEOTIDE SEQUENCE</scope>
    <source>
        <strain evidence="3">CHK154-7741</strain>
    </source>
</reference>
<comment type="similarity">
    <text evidence="2">Belongs to the GTP cyclohydrolase IV family.</text>
</comment>
<comment type="function">
    <text evidence="2">Converts GTP to 7,8-dihydroneopterin triphosphate.</text>
</comment>
<name>A0A9D1N155_9CLOT</name>
<evidence type="ECO:0000256" key="2">
    <source>
        <dbReference type="HAMAP-Rule" id="MF_01527"/>
    </source>
</evidence>
<dbReference type="HAMAP" id="MF_01527_B">
    <property type="entry name" value="GTP_cyclohydrol_B"/>
    <property type="match status" value="1"/>
</dbReference>
<dbReference type="AlphaFoldDB" id="A0A9D1N155"/>
<dbReference type="Pfam" id="PF02649">
    <property type="entry name" value="GCHY-1"/>
    <property type="match status" value="1"/>
</dbReference>
<feature type="site" description="May be catalytically important" evidence="2">
    <location>
        <position position="155"/>
    </location>
</feature>
<dbReference type="PANTHER" id="PTHR36445:SF1">
    <property type="entry name" value="GTP CYCLOHYDROLASE MPTA"/>
    <property type="match status" value="1"/>
</dbReference>
<protein>
    <recommendedName>
        <fullName evidence="2">GTP cyclohydrolase FolE2</fullName>
        <ecNumber evidence="2">3.5.4.16</ecNumber>
    </recommendedName>
</protein>
<comment type="caution">
    <text evidence="3">The sequence shown here is derived from an EMBL/GenBank/DDBJ whole genome shotgun (WGS) entry which is preliminary data.</text>
</comment>
<keyword evidence="1 2" id="KW-0378">Hydrolase</keyword>
<dbReference type="InterPro" id="IPR022838">
    <property type="entry name" value="GTP_cyclohydrolase_FolE2"/>
</dbReference>
<comment type="catalytic activity">
    <reaction evidence="2">
        <text>GTP + H2O = 7,8-dihydroneopterin 3'-triphosphate + formate + H(+)</text>
        <dbReference type="Rhea" id="RHEA:17473"/>
        <dbReference type="ChEBI" id="CHEBI:15377"/>
        <dbReference type="ChEBI" id="CHEBI:15378"/>
        <dbReference type="ChEBI" id="CHEBI:15740"/>
        <dbReference type="ChEBI" id="CHEBI:37565"/>
        <dbReference type="ChEBI" id="CHEBI:58462"/>
        <dbReference type="EC" id="3.5.4.16"/>
    </reaction>
</comment>
<proteinExistence type="inferred from homology"/>
<comment type="pathway">
    <text evidence="2">Cofactor biosynthesis; 7,8-dihydroneopterin triphosphate biosynthesis; 7,8-dihydroneopterin triphosphate from GTP: step 1/1.</text>
</comment>
<dbReference type="EMBL" id="DVOD01000051">
    <property type="protein sequence ID" value="HIU92839.1"/>
    <property type="molecule type" value="Genomic_DNA"/>
</dbReference>
<reference evidence="3" key="1">
    <citation type="submission" date="2020-10" db="EMBL/GenBank/DDBJ databases">
        <authorList>
            <person name="Gilroy R."/>
        </authorList>
    </citation>
    <scope>NUCLEOTIDE SEQUENCE</scope>
    <source>
        <strain evidence="3">CHK154-7741</strain>
    </source>
</reference>
<dbReference type="Proteomes" id="UP000886748">
    <property type="component" value="Unassembled WGS sequence"/>
</dbReference>
<gene>
    <name evidence="2" type="primary">folE2</name>
    <name evidence="3" type="ORF">IAD26_06880</name>
</gene>
<dbReference type="EC" id="3.5.4.16" evidence="2"/>
<dbReference type="GO" id="GO:0046654">
    <property type="term" value="P:tetrahydrofolate biosynthetic process"/>
    <property type="evidence" value="ECO:0007669"/>
    <property type="project" value="UniProtKB-UniRule"/>
</dbReference>
<evidence type="ECO:0000256" key="1">
    <source>
        <dbReference type="ARBA" id="ARBA00022801"/>
    </source>
</evidence>
<evidence type="ECO:0000313" key="4">
    <source>
        <dbReference type="Proteomes" id="UP000886748"/>
    </source>
</evidence>
<evidence type="ECO:0000313" key="3">
    <source>
        <dbReference type="EMBL" id="HIU92839.1"/>
    </source>
</evidence>